<evidence type="ECO:0000256" key="2">
    <source>
        <dbReference type="ARBA" id="ARBA00022737"/>
    </source>
</evidence>
<organism evidence="4 5">
    <name type="scientific">Leptosphaeria maculans (strain JN3 / isolate v23.1.3 / race Av1-4-5-6-7-8)</name>
    <name type="common">Blackleg fungus</name>
    <name type="synonym">Phoma lingam</name>
    <dbReference type="NCBI Taxonomy" id="985895"/>
    <lineage>
        <taxon>Eukaryota</taxon>
        <taxon>Fungi</taxon>
        <taxon>Dikarya</taxon>
        <taxon>Ascomycota</taxon>
        <taxon>Pezizomycotina</taxon>
        <taxon>Dothideomycetes</taxon>
        <taxon>Pleosporomycetidae</taxon>
        <taxon>Pleosporales</taxon>
        <taxon>Pleosporineae</taxon>
        <taxon>Leptosphaeriaceae</taxon>
        <taxon>Plenodomus</taxon>
        <taxon>Plenodomus lingam/Leptosphaeria maculans species complex</taxon>
    </lineage>
</organism>
<feature type="region of interest" description="Disordered" evidence="3">
    <location>
        <begin position="1"/>
        <end position="62"/>
    </location>
</feature>
<dbReference type="STRING" id="985895.M1ZIN2"/>
<dbReference type="SMART" id="SM00369">
    <property type="entry name" value="LRR_TYP"/>
    <property type="match status" value="2"/>
</dbReference>
<dbReference type="PANTHER" id="PTHR48051:SF54">
    <property type="entry name" value="LEUCINE-RICH REPEAT-CONTAINING PROTEIN"/>
    <property type="match status" value="1"/>
</dbReference>
<dbReference type="InterPro" id="IPR050216">
    <property type="entry name" value="LRR_domain-containing"/>
</dbReference>
<accession>M1ZIN2</accession>
<evidence type="ECO:0000256" key="3">
    <source>
        <dbReference type="SAM" id="MobiDB-lite"/>
    </source>
</evidence>
<reference evidence="4 5" key="1">
    <citation type="journal article" date="2011" name="Nat. Commun.">
        <title>Effector diversification within compartments of the Leptosphaeria maculans genome affected by Repeat-Induced Point mutations.</title>
        <authorList>
            <person name="Rouxel T."/>
            <person name="Grandaubert J."/>
            <person name="Hane J.K."/>
            <person name="Hoede C."/>
            <person name="van de Wouw A.P."/>
            <person name="Couloux A."/>
            <person name="Dominguez V."/>
            <person name="Anthouard V."/>
            <person name="Bally P."/>
            <person name="Bourras S."/>
            <person name="Cozijnsen A.J."/>
            <person name="Ciuffetti L.M."/>
            <person name="Degrave A."/>
            <person name="Dilmaghani A."/>
            <person name="Duret L."/>
            <person name="Fudal I."/>
            <person name="Goodwin S.B."/>
            <person name="Gout L."/>
            <person name="Glaser N."/>
            <person name="Linglin J."/>
            <person name="Kema G.H.J."/>
            <person name="Lapalu N."/>
            <person name="Lawrence C.B."/>
            <person name="May K."/>
            <person name="Meyer M."/>
            <person name="Ollivier B."/>
            <person name="Poulain J."/>
            <person name="Schoch C.L."/>
            <person name="Simon A."/>
            <person name="Spatafora J.W."/>
            <person name="Stachowiak A."/>
            <person name="Turgeon B.G."/>
            <person name="Tyler B.M."/>
            <person name="Vincent D."/>
            <person name="Weissenbach J."/>
            <person name="Amselem J."/>
            <person name="Quesneville H."/>
            <person name="Oliver R.P."/>
            <person name="Wincker P."/>
            <person name="Balesdent M.-H."/>
            <person name="Howlett B.J."/>
        </authorList>
    </citation>
    <scope>NUCLEOTIDE SEQUENCE [LARGE SCALE GENOMIC DNA]</scope>
    <source>
        <strain evidence="5">JN3 / isolate v23.1.3 / race Av1-4-5-6-7-8</strain>
    </source>
</reference>
<dbReference type="GO" id="GO:0005737">
    <property type="term" value="C:cytoplasm"/>
    <property type="evidence" value="ECO:0007669"/>
    <property type="project" value="TreeGrafter"/>
</dbReference>
<keyword evidence="5" id="KW-1185">Reference proteome</keyword>
<dbReference type="InterPro" id="IPR003591">
    <property type="entry name" value="Leu-rich_rpt_typical-subtyp"/>
</dbReference>
<evidence type="ECO:0000313" key="5">
    <source>
        <dbReference type="Proteomes" id="UP000002668"/>
    </source>
</evidence>
<evidence type="ECO:0000313" key="4">
    <source>
        <dbReference type="EMBL" id="CCT61102.1"/>
    </source>
</evidence>
<dbReference type="InParanoid" id="M1ZIN2"/>
<dbReference type="Proteomes" id="UP000002668">
    <property type="component" value="Genome"/>
</dbReference>
<dbReference type="EMBL" id="FP929064">
    <property type="protein sequence ID" value="CCT61102.1"/>
    <property type="molecule type" value="Genomic_DNA"/>
</dbReference>
<dbReference type="PROSITE" id="PS51450">
    <property type="entry name" value="LRR"/>
    <property type="match status" value="1"/>
</dbReference>
<dbReference type="Pfam" id="PF13855">
    <property type="entry name" value="LRR_8"/>
    <property type="match status" value="1"/>
</dbReference>
<dbReference type="SMART" id="SM00364">
    <property type="entry name" value="LRR_BAC"/>
    <property type="match status" value="2"/>
</dbReference>
<keyword evidence="1" id="KW-0433">Leucine-rich repeat</keyword>
<protein>
    <recommendedName>
        <fullName evidence="6">Leucine Rich Repeat domain protein</fullName>
    </recommendedName>
</protein>
<evidence type="ECO:0008006" key="6">
    <source>
        <dbReference type="Google" id="ProtNLM"/>
    </source>
</evidence>
<dbReference type="VEuPathDB" id="FungiDB:Lema_P125060.1"/>
<dbReference type="SUPFAM" id="SSF52075">
    <property type="entry name" value="Outer arm dynein light chain 1"/>
    <property type="match status" value="1"/>
</dbReference>
<dbReference type="OrthoDB" id="1517790at2759"/>
<name>M1ZIN2_LEPMJ</name>
<dbReference type="InterPro" id="IPR001611">
    <property type="entry name" value="Leu-rich_rpt"/>
</dbReference>
<gene>
    <name evidence="4" type="ORF">Lema_P125060.1</name>
</gene>
<proteinExistence type="predicted"/>
<dbReference type="AlphaFoldDB" id="M1ZIN2"/>
<dbReference type="Gene3D" id="3.80.10.10">
    <property type="entry name" value="Ribonuclease Inhibitor"/>
    <property type="match status" value="1"/>
</dbReference>
<evidence type="ECO:0000256" key="1">
    <source>
        <dbReference type="ARBA" id="ARBA00022614"/>
    </source>
</evidence>
<keyword evidence="2" id="KW-0677">Repeat</keyword>
<dbReference type="PANTHER" id="PTHR48051">
    <property type="match status" value="1"/>
</dbReference>
<sequence>MDIDAVPPSSPPVHASTSHVDSSPFFESRSRTYSLKSSSPPPLFSSDDSRESVDVTNYQSPRIFKNKRKGAWWDNSESAQNTPEPKKSRMTRNFDSGVYMMSDATDSSEDPLPLHTSPFPSGFDNIGDERHGLLLPQLNPRALQFNDTLQSGLDMNSEIYEFRGFDLEDEDIKDVGRIASVIKNVPDPGDEFPEEGQFRSLEPEIYINLADNKLRRLSPKLFQIQHLTTLIIRFNNIEELPQGMNQLKNLKTLDVSCNKLRSLPFELLALLKPFGSLERVHTMSNPVLEPMTTARFLEYPPLESPDVALHSDVVKPLNYDRAEASEKLPILYDGLAASSDLEREVWRIRYLESWADPFGAHDDARKNADKENMCSYRHHPSLPLNQVSPLTPRFMARTPVSYFDHTGSLIQGSPSPPITGKPLSVIVQTNRGAYGVPSSFFEPPSKPAVPPLSAMALHSVLKARHFDNQTVEDIHDMLIDPTAEIPRSIEALFARAIDNNRGGWGEFRECHLCSKEYVVPRAEWVEFWSAGPALFHPFQVKVCSWACVPAGMARRPEELLTW</sequence>
<dbReference type="InterPro" id="IPR032675">
    <property type="entry name" value="LRR_dom_sf"/>
</dbReference>